<evidence type="ECO:0000256" key="8">
    <source>
        <dbReference type="SAM" id="Phobius"/>
    </source>
</evidence>
<keyword evidence="2" id="KW-1003">Cell membrane</keyword>
<keyword evidence="7 8" id="KW-0472">Membrane</keyword>
<gene>
    <name evidence="10" type="ORF">A3D25_02340</name>
</gene>
<feature type="transmembrane region" description="Helical" evidence="8">
    <location>
        <begin position="92"/>
        <end position="114"/>
    </location>
</feature>
<proteinExistence type="predicted"/>
<feature type="domain" description="Glycosyltransferase RgtA/B/C/D-like" evidence="9">
    <location>
        <begin position="86"/>
        <end position="228"/>
    </location>
</feature>
<dbReference type="InterPro" id="IPR038731">
    <property type="entry name" value="RgtA/B/C-like"/>
</dbReference>
<dbReference type="EMBL" id="MFDD01000002">
    <property type="protein sequence ID" value="OGE41341.1"/>
    <property type="molecule type" value="Genomic_DNA"/>
</dbReference>
<feature type="transmembrane region" description="Helical" evidence="8">
    <location>
        <begin position="314"/>
        <end position="330"/>
    </location>
</feature>
<evidence type="ECO:0000313" key="11">
    <source>
        <dbReference type="Proteomes" id="UP000177328"/>
    </source>
</evidence>
<dbReference type="Proteomes" id="UP000177328">
    <property type="component" value="Unassembled WGS sequence"/>
</dbReference>
<keyword evidence="3" id="KW-0328">Glycosyltransferase</keyword>
<dbReference type="Pfam" id="PF13231">
    <property type="entry name" value="PMT_2"/>
    <property type="match status" value="1"/>
</dbReference>
<feature type="transmembrane region" description="Helical" evidence="8">
    <location>
        <begin position="365"/>
        <end position="386"/>
    </location>
</feature>
<evidence type="ECO:0000259" key="9">
    <source>
        <dbReference type="Pfam" id="PF13231"/>
    </source>
</evidence>
<dbReference type="PANTHER" id="PTHR33908">
    <property type="entry name" value="MANNOSYLTRANSFERASE YKCB-RELATED"/>
    <property type="match status" value="1"/>
</dbReference>
<comment type="caution">
    <text evidence="10">The sequence shown here is derived from an EMBL/GenBank/DDBJ whole genome shotgun (WGS) entry which is preliminary data.</text>
</comment>
<feature type="transmembrane region" description="Helical" evidence="8">
    <location>
        <begin position="121"/>
        <end position="137"/>
    </location>
</feature>
<comment type="subcellular location">
    <subcellularLocation>
        <location evidence="1">Cell membrane</location>
        <topology evidence="1">Multi-pass membrane protein</topology>
    </subcellularLocation>
</comment>
<evidence type="ECO:0000256" key="1">
    <source>
        <dbReference type="ARBA" id="ARBA00004651"/>
    </source>
</evidence>
<dbReference type="GO" id="GO:0016763">
    <property type="term" value="F:pentosyltransferase activity"/>
    <property type="evidence" value="ECO:0007669"/>
    <property type="project" value="TreeGrafter"/>
</dbReference>
<sequence length="561" mass="64292">MNFLSKHIVTILLVAIILLAFFMRLYKVEGNPPSLNWDEASIGYNAYSILKTGKDEWNIPFPVHFKSYGEYKLPAQIYASIPGIWIFGLNEFGIRITPVVYGTLTVLVCFFLSLEILQNKKASLFAALLLAISPWHLQLTRASFEASFACFWISLGVLFLLKGFKTSKFFSLSAVFFAVSVFTYNSARVFTPVFLLAIFMIYFRSFWKQKKAVIIALILFVVLLSPLIPFILSGDVRDRYKLVSITDDAGLIPRINENRGNSHFPQPLPRLIHNRVTYVALYFTEHYLAHFTPQFLFISGAPHKQHHVQGMGELYLFEAPFLLFGLYALFRQKLKYRFLLVSWILLAYIPVAITNDSIPHALRTVIVLPTYQIISGLGFVEIFKWIQKMGKQALITGSVMLALVVVISMSLYIHNYYILYPVAYSRDWQYGYKQVVGYINRHQNEYDAVVFTRHYGEPHIFTLLFGQYDPAMFQHDPSLIRFETHDWVRVWHFAKYYFPDLGDPGTTYADILASGGVGLDIPKDKKILFVGKPGDFPTSAPVLETVNFLNGNPAFVITERK</sequence>
<dbReference type="GO" id="GO:0005886">
    <property type="term" value="C:plasma membrane"/>
    <property type="evidence" value="ECO:0007669"/>
    <property type="project" value="UniProtKB-SubCell"/>
</dbReference>
<feature type="transmembrane region" description="Helical" evidence="8">
    <location>
        <begin position="337"/>
        <end position="353"/>
    </location>
</feature>
<feature type="transmembrane region" description="Helical" evidence="8">
    <location>
        <begin position="190"/>
        <end position="207"/>
    </location>
</feature>
<dbReference type="InterPro" id="IPR050297">
    <property type="entry name" value="LipidA_mod_glycosyltrf_83"/>
</dbReference>
<evidence type="ECO:0000313" key="10">
    <source>
        <dbReference type="EMBL" id="OGE41341.1"/>
    </source>
</evidence>
<feature type="transmembrane region" description="Helical" evidence="8">
    <location>
        <begin position="214"/>
        <end position="232"/>
    </location>
</feature>
<keyword evidence="5 8" id="KW-0812">Transmembrane</keyword>
<dbReference type="PANTHER" id="PTHR33908:SF11">
    <property type="entry name" value="MEMBRANE PROTEIN"/>
    <property type="match status" value="1"/>
</dbReference>
<evidence type="ECO:0000256" key="7">
    <source>
        <dbReference type="ARBA" id="ARBA00023136"/>
    </source>
</evidence>
<name>A0A1F5KL44_9BACT</name>
<feature type="transmembrane region" description="Helical" evidence="8">
    <location>
        <begin position="393"/>
        <end position="413"/>
    </location>
</feature>
<keyword evidence="6 8" id="KW-1133">Transmembrane helix</keyword>
<dbReference type="GO" id="GO:0009103">
    <property type="term" value="P:lipopolysaccharide biosynthetic process"/>
    <property type="evidence" value="ECO:0007669"/>
    <property type="project" value="UniProtKB-ARBA"/>
</dbReference>
<feature type="transmembrane region" description="Helical" evidence="8">
    <location>
        <begin position="7"/>
        <end position="26"/>
    </location>
</feature>
<keyword evidence="4" id="KW-0808">Transferase</keyword>
<evidence type="ECO:0000256" key="6">
    <source>
        <dbReference type="ARBA" id="ARBA00022989"/>
    </source>
</evidence>
<feature type="transmembrane region" description="Helical" evidence="8">
    <location>
        <begin position="143"/>
        <end position="161"/>
    </location>
</feature>
<reference evidence="10 11" key="1">
    <citation type="journal article" date="2016" name="Nat. Commun.">
        <title>Thousands of microbial genomes shed light on interconnected biogeochemical processes in an aquifer system.</title>
        <authorList>
            <person name="Anantharaman K."/>
            <person name="Brown C.T."/>
            <person name="Hug L.A."/>
            <person name="Sharon I."/>
            <person name="Castelle C.J."/>
            <person name="Probst A.J."/>
            <person name="Thomas B.C."/>
            <person name="Singh A."/>
            <person name="Wilkins M.J."/>
            <person name="Karaoz U."/>
            <person name="Brodie E.L."/>
            <person name="Williams K.H."/>
            <person name="Hubbard S.S."/>
            <person name="Banfield J.F."/>
        </authorList>
    </citation>
    <scope>NUCLEOTIDE SEQUENCE [LARGE SCALE GENOMIC DNA]</scope>
</reference>
<evidence type="ECO:0000256" key="2">
    <source>
        <dbReference type="ARBA" id="ARBA00022475"/>
    </source>
</evidence>
<evidence type="ECO:0000256" key="3">
    <source>
        <dbReference type="ARBA" id="ARBA00022676"/>
    </source>
</evidence>
<accession>A0A1F5KL44</accession>
<evidence type="ECO:0000256" key="5">
    <source>
        <dbReference type="ARBA" id="ARBA00022692"/>
    </source>
</evidence>
<protein>
    <recommendedName>
        <fullName evidence="9">Glycosyltransferase RgtA/B/C/D-like domain-containing protein</fullName>
    </recommendedName>
</protein>
<organism evidence="10 11">
    <name type="scientific">Candidatus Daviesbacteria bacterium RIFCSPHIGHO2_02_FULL_43_12</name>
    <dbReference type="NCBI Taxonomy" id="1797776"/>
    <lineage>
        <taxon>Bacteria</taxon>
        <taxon>Candidatus Daviesiibacteriota</taxon>
    </lineage>
</organism>
<evidence type="ECO:0000256" key="4">
    <source>
        <dbReference type="ARBA" id="ARBA00022679"/>
    </source>
</evidence>
<dbReference type="AlphaFoldDB" id="A0A1F5KL44"/>